<dbReference type="EMBL" id="LABZ01000025">
    <property type="protein sequence ID" value="KMO44234.1"/>
    <property type="molecule type" value="Genomic_DNA"/>
</dbReference>
<proteinExistence type="predicted"/>
<keyword evidence="1" id="KW-0812">Transmembrane</keyword>
<comment type="caution">
    <text evidence="3">The sequence shown here is derived from an EMBL/GenBank/DDBJ whole genome shotgun (WGS) entry which is preliminary data.</text>
</comment>
<evidence type="ECO:0000313" key="4">
    <source>
        <dbReference type="Proteomes" id="UP000036449"/>
    </source>
</evidence>
<dbReference type="PROSITE" id="PS50924">
    <property type="entry name" value="MHYT"/>
    <property type="match status" value="1"/>
</dbReference>
<organism evidence="3 4">
    <name type="scientific">Methylobacterium tarhaniae</name>
    <dbReference type="NCBI Taxonomy" id="1187852"/>
    <lineage>
        <taxon>Bacteria</taxon>
        <taxon>Pseudomonadati</taxon>
        <taxon>Pseudomonadota</taxon>
        <taxon>Alphaproteobacteria</taxon>
        <taxon>Hyphomicrobiales</taxon>
        <taxon>Methylobacteriaceae</taxon>
        <taxon>Methylobacterium</taxon>
    </lineage>
</organism>
<name>A0A0J6TEA2_9HYPH</name>
<feature type="domain" description="MHYT" evidence="2">
    <location>
        <begin position="6"/>
        <end position="94"/>
    </location>
</feature>
<dbReference type="Pfam" id="PF03707">
    <property type="entry name" value="MHYT"/>
    <property type="match status" value="1"/>
</dbReference>
<keyword evidence="1" id="KW-1133">Transmembrane helix</keyword>
<dbReference type="RefSeq" id="WP_048449696.1">
    <property type="nucleotide sequence ID" value="NZ_LABZ01000025.1"/>
</dbReference>
<keyword evidence="1" id="KW-0472">Membrane</keyword>
<dbReference type="InterPro" id="IPR005330">
    <property type="entry name" value="MHYT_dom"/>
</dbReference>
<dbReference type="Proteomes" id="UP000036449">
    <property type="component" value="Unassembled WGS sequence"/>
</dbReference>
<gene>
    <name evidence="3" type="ORF">VQ03_04750</name>
</gene>
<protein>
    <recommendedName>
        <fullName evidence="2">MHYT domain-containing protein</fullName>
    </recommendedName>
</protein>
<dbReference type="GO" id="GO:0016020">
    <property type="term" value="C:membrane"/>
    <property type="evidence" value="ECO:0007669"/>
    <property type="project" value="UniProtKB-UniRule"/>
</dbReference>
<evidence type="ECO:0000313" key="3">
    <source>
        <dbReference type="EMBL" id="KMO44234.1"/>
    </source>
</evidence>
<sequence length="94" mass="9706">MVHTGDDPAFVALSIVIAVFASCAAPDLGARVRRRDAGPRWVRGAGAAVAMGGGIWSMHFTGMLAFETGTSGSGERYGTAIFPANHRMPDGCPA</sequence>
<dbReference type="PATRIC" id="fig|1187852.3.peg.3645"/>
<evidence type="ECO:0000259" key="2">
    <source>
        <dbReference type="PROSITE" id="PS50924"/>
    </source>
</evidence>
<keyword evidence="4" id="KW-1185">Reference proteome</keyword>
<feature type="transmembrane region" description="Helical" evidence="1">
    <location>
        <begin position="12"/>
        <end position="29"/>
    </location>
</feature>
<accession>A0A0J6TEA2</accession>
<comment type="caution">
    <text evidence="1">Lacks conserved residue(s) required for the propagation of feature annotation.</text>
</comment>
<reference evidence="3 4" key="1">
    <citation type="submission" date="2015-03" db="EMBL/GenBank/DDBJ databases">
        <title>Genome sequencing of Methylobacterium tarhaniae DSM 25844.</title>
        <authorList>
            <person name="Chaudhry V."/>
            <person name="Patil P.B."/>
        </authorList>
    </citation>
    <scope>NUCLEOTIDE SEQUENCE [LARGE SCALE GENOMIC DNA]</scope>
    <source>
        <strain evidence="3 4">DSM 25844</strain>
    </source>
</reference>
<feature type="transmembrane region" description="Helical" evidence="1">
    <location>
        <begin position="41"/>
        <end position="66"/>
    </location>
</feature>
<evidence type="ECO:0000256" key="1">
    <source>
        <dbReference type="PROSITE-ProRule" id="PRU00244"/>
    </source>
</evidence>
<dbReference type="AlphaFoldDB" id="A0A0J6TEA2"/>
<dbReference type="OrthoDB" id="9781059at2"/>